<organism evidence="2 3">
    <name type="scientific">Actinokineospora soli</name>
    <dbReference type="NCBI Taxonomy" id="1048753"/>
    <lineage>
        <taxon>Bacteria</taxon>
        <taxon>Bacillati</taxon>
        <taxon>Actinomycetota</taxon>
        <taxon>Actinomycetes</taxon>
        <taxon>Pseudonocardiales</taxon>
        <taxon>Pseudonocardiaceae</taxon>
        <taxon>Actinokineospora</taxon>
    </lineage>
</organism>
<accession>A0ABW2TV50</accession>
<evidence type="ECO:0000313" key="3">
    <source>
        <dbReference type="Proteomes" id="UP001596512"/>
    </source>
</evidence>
<reference evidence="3" key="1">
    <citation type="journal article" date="2019" name="Int. J. Syst. Evol. Microbiol.">
        <title>The Global Catalogue of Microorganisms (GCM) 10K type strain sequencing project: providing services to taxonomists for standard genome sequencing and annotation.</title>
        <authorList>
            <consortium name="The Broad Institute Genomics Platform"/>
            <consortium name="The Broad Institute Genome Sequencing Center for Infectious Disease"/>
            <person name="Wu L."/>
            <person name="Ma J."/>
        </authorList>
    </citation>
    <scope>NUCLEOTIDE SEQUENCE [LARGE SCALE GENOMIC DNA]</scope>
    <source>
        <strain evidence="3">JCM 17695</strain>
    </source>
</reference>
<sequence length="216" mass="23598">MRDVGRGRPGGRAGERREDRGTDQDRDQDEGGDQGTDEGGPDPTAGIEGVLKIDYPSGIKHVAAPQRVAYDHLPPLGGAHDFYWAPCMGQVFTVAVRTEHFVHSMEHGAVWITYDPEKVTGDDLEPLVRLVEGQPYLVMSPFPGQGKAVSAQAWGRQLQVDAVDDPRIPEFIAATRGNPDLSPEPGRAATPRARSTSTRTTRRRSRAVPQVRTPFP</sequence>
<dbReference type="Pfam" id="PF11303">
    <property type="entry name" value="DUF3105"/>
    <property type="match status" value="1"/>
</dbReference>
<feature type="compositionally biased region" description="Low complexity" evidence="1">
    <location>
        <begin position="187"/>
        <end position="199"/>
    </location>
</feature>
<evidence type="ECO:0000256" key="1">
    <source>
        <dbReference type="SAM" id="MobiDB-lite"/>
    </source>
</evidence>
<dbReference type="EMBL" id="JBHTEY010000004">
    <property type="protein sequence ID" value="MFC7617201.1"/>
    <property type="molecule type" value="Genomic_DNA"/>
</dbReference>
<feature type="compositionally biased region" description="Acidic residues" evidence="1">
    <location>
        <begin position="26"/>
        <end position="40"/>
    </location>
</feature>
<dbReference type="InterPro" id="IPR021454">
    <property type="entry name" value="DUF3105"/>
</dbReference>
<feature type="region of interest" description="Disordered" evidence="1">
    <location>
        <begin position="1"/>
        <end position="49"/>
    </location>
</feature>
<feature type="region of interest" description="Disordered" evidence="1">
    <location>
        <begin position="172"/>
        <end position="216"/>
    </location>
</feature>
<name>A0ABW2TV50_9PSEU</name>
<dbReference type="Proteomes" id="UP001596512">
    <property type="component" value="Unassembled WGS sequence"/>
</dbReference>
<feature type="compositionally biased region" description="Basic and acidic residues" evidence="1">
    <location>
        <begin position="13"/>
        <end position="25"/>
    </location>
</feature>
<comment type="caution">
    <text evidence="2">The sequence shown here is derived from an EMBL/GenBank/DDBJ whole genome shotgun (WGS) entry which is preliminary data.</text>
</comment>
<gene>
    <name evidence="2" type="ORF">ACFQV2_31045</name>
</gene>
<proteinExistence type="predicted"/>
<keyword evidence="3" id="KW-1185">Reference proteome</keyword>
<protein>
    <submittedName>
        <fullName evidence="2">DUF3105 domain-containing protein</fullName>
    </submittedName>
</protein>
<evidence type="ECO:0000313" key="2">
    <source>
        <dbReference type="EMBL" id="MFC7617201.1"/>
    </source>
</evidence>